<keyword evidence="16" id="KW-0472">Membrane</keyword>
<keyword evidence="14" id="KW-0832">Ubl conjugation</keyword>
<evidence type="ECO:0000256" key="12">
    <source>
        <dbReference type="ARBA" id="ARBA00022801"/>
    </source>
</evidence>
<dbReference type="Pfam" id="PF00481">
    <property type="entry name" value="PP2C"/>
    <property type="match status" value="1"/>
</dbReference>
<keyword evidence="13" id="KW-0460">Magnesium</keyword>
<dbReference type="EMBL" id="SCEB01215819">
    <property type="protein sequence ID" value="RXM27487.1"/>
    <property type="molecule type" value="Genomic_DNA"/>
</dbReference>
<evidence type="ECO:0000313" key="27">
    <source>
        <dbReference type="Proteomes" id="UP000289886"/>
    </source>
</evidence>
<dbReference type="InterPro" id="IPR031984">
    <property type="entry name" value="SLC3A2_N"/>
</dbReference>
<dbReference type="GO" id="GO:0004722">
    <property type="term" value="F:protein serine/threonine phosphatase activity"/>
    <property type="evidence" value="ECO:0007669"/>
    <property type="project" value="UniProtKB-EC"/>
</dbReference>
<reference evidence="26 27" key="1">
    <citation type="submission" date="2019-01" db="EMBL/GenBank/DDBJ databases">
        <title>Draft Genome and Complete Hox-Cluster Characterization of the Sterlet Sturgeon (Acipenser ruthenus).</title>
        <authorList>
            <person name="Wei Q."/>
        </authorList>
    </citation>
    <scope>NUCLEOTIDE SEQUENCE [LARGE SCALE GENOMIC DNA]</scope>
    <source>
        <strain evidence="26">WHYD16114868_AA</strain>
        <tissue evidence="26">Blood</tissue>
    </source>
</reference>
<comment type="catalytic activity">
    <reaction evidence="20">
        <text>O-phospho-L-threonyl-[protein] + H2O = L-threonyl-[protein] + phosphate</text>
        <dbReference type="Rhea" id="RHEA:47004"/>
        <dbReference type="Rhea" id="RHEA-COMP:11060"/>
        <dbReference type="Rhea" id="RHEA-COMP:11605"/>
        <dbReference type="ChEBI" id="CHEBI:15377"/>
        <dbReference type="ChEBI" id="CHEBI:30013"/>
        <dbReference type="ChEBI" id="CHEBI:43474"/>
        <dbReference type="ChEBI" id="CHEBI:61977"/>
        <dbReference type="EC" id="3.1.3.16"/>
    </reaction>
</comment>
<dbReference type="Gene3D" id="1.10.10.430">
    <property type="entry name" value="Phosphatase 2C, C-terminal domain suprefamily"/>
    <property type="match status" value="1"/>
</dbReference>
<dbReference type="InterPro" id="IPR006047">
    <property type="entry name" value="GH13_cat_dom"/>
</dbReference>
<dbReference type="Pfam" id="PF07830">
    <property type="entry name" value="PP2C_C"/>
    <property type="match status" value="1"/>
</dbReference>
<comment type="subunit">
    <text evidence="21">Monomer. Interacts with PAK6. Interacts with the phosphorylated form of IKBKB/IKKB.</text>
</comment>
<evidence type="ECO:0000256" key="1">
    <source>
        <dbReference type="ARBA" id="ARBA00001936"/>
    </source>
</evidence>
<dbReference type="Pfam" id="PF16028">
    <property type="entry name" value="SLC3A2_N"/>
    <property type="match status" value="1"/>
</dbReference>
<comment type="caution">
    <text evidence="26">The sequence shown here is derived from an EMBL/GenBank/DDBJ whole genome shotgun (WGS) entry which is preliminary data.</text>
</comment>
<dbReference type="GO" id="GO:1904273">
    <property type="term" value="P:L-alanine import across plasma membrane"/>
    <property type="evidence" value="ECO:0007669"/>
    <property type="project" value="TreeGrafter"/>
</dbReference>
<comment type="similarity">
    <text evidence="5 24">Belongs to the PP2C family.</text>
</comment>
<evidence type="ECO:0000256" key="8">
    <source>
        <dbReference type="ARBA" id="ARBA00022499"/>
    </source>
</evidence>
<evidence type="ECO:0000256" key="13">
    <source>
        <dbReference type="ARBA" id="ARBA00022842"/>
    </source>
</evidence>
<evidence type="ECO:0000256" key="20">
    <source>
        <dbReference type="ARBA" id="ARBA00048336"/>
    </source>
</evidence>
<dbReference type="SUPFAM" id="SSF51445">
    <property type="entry name" value="(Trans)glycosidases"/>
    <property type="match status" value="1"/>
</dbReference>
<dbReference type="PANTHER" id="PTHR46673">
    <property type="entry name" value="4F2 CELL-SURFACE ANTIGEN HEAVY CHAIN"/>
    <property type="match status" value="1"/>
</dbReference>
<keyword evidence="9" id="KW-0597">Phosphoprotein</keyword>
<comment type="catalytic activity">
    <reaction evidence="19">
        <text>O-phospho-L-seryl-[protein] + H2O = L-seryl-[protein] + phosphate</text>
        <dbReference type="Rhea" id="RHEA:20629"/>
        <dbReference type="Rhea" id="RHEA-COMP:9863"/>
        <dbReference type="Rhea" id="RHEA-COMP:11604"/>
        <dbReference type="ChEBI" id="CHEBI:15377"/>
        <dbReference type="ChEBI" id="CHEBI:29999"/>
        <dbReference type="ChEBI" id="CHEBI:43474"/>
        <dbReference type="ChEBI" id="CHEBI:83421"/>
        <dbReference type="EC" id="3.1.3.16"/>
    </reaction>
</comment>
<keyword evidence="11" id="KW-0479">Metal-binding</keyword>
<dbReference type="GO" id="GO:0005829">
    <property type="term" value="C:cytosol"/>
    <property type="evidence" value="ECO:0007669"/>
    <property type="project" value="UniProtKB-SubCell"/>
</dbReference>
<evidence type="ECO:0000256" key="21">
    <source>
        <dbReference type="ARBA" id="ARBA00065584"/>
    </source>
</evidence>
<name>A0A444TX35_ACIRT</name>
<dbReference type="GO" id="GO:1903801">
    <property type="term" value="P:L-leucine import across plasma membrane"/>
    <property type="evidence" value="ECO:0007669"/>
    <property type="project" value="TreeGrafter"/>
</dbReference>
<gene>
    <name evidence="26" type="ORF">EOD39_2963</name>
</gene>
<dbReference type="GO" id="GO:0030145">
    <property type="term" value="F:manganese ion binding"/>
    <property type="evidence" value="ECO:0007669"/>
    <property type="project" value="InterPro"/>
</dbReference>
<evidence type="ECO:0000256" key="15">
    <source>
        <dbReference type="ARBA" id="ARBA00022912"/>
    </source>
</evidence>
<dbReference type="Gene3D" id="2.60.40.1180">
    <property type="entry name" value="Golgi alpha-mannosidase II"/>
    <property type="match status" value="1"/>
</dbReference>
<evidence type="ECO:0000256" key="10">
    <source>
        <dbReference type="ARBA" id="ARBA00022707"/>
    </source>
</evidence>
<evidence type="ECO:0000256" key="17">
    <source>
        <dbReference type="ARBA" id="ARBA00023211"/>
    </source>
</evidence>
<evidence type="ECO:0000313" key="26">
    <source>
        <dbReference type="EMBL" id="RXM27487.1"/>
    </source>
</evidence>
<dbReference type="AlphaFoldDB" id="A0A444TX35"/>
<evidence type="ECO:0000256" key="4">
    <source>
        <dbReference type="ARBA" id="ARBA00004635"/>
    </source>
</evidence>
<evidence type="ECO:0000256" key="19">
    <source>
        <dbReference type="ARBA" id="ARBA00047761"/>
    </source>
</evidence>
<dbReference type="GO" id="GO:0016324">
    <property type="term" value="C:apical plasma membrane"/>
    <property type="evidence" value="ECO:0007669"/>
    <property type="project" value="TreeGrafter"/>
</dbReference>
<dbReference type="InterPro" id="IPR042280">
    <property type="entry name" value="SLC3A2"/>
</dbReference>
<dbReference type="InterPro" id="IPR013780">
    <property type="entry name" value="Glyco_hydro_b"/>
</dbReference>
<keyword evidence="27" id="KW-1185">Reference proteome</keyword>
<dbReference type="GO" id="GO:0016323">
    <property type="term" value="C:basolateral plasma membrane"/>
    <property type="evidence" value="ECO:0007669"/>
    <property type="project" value="TreeGrafter"/>
</dbReference>
<dbReference type="Pfam" id="PF00128">
    <property type="entry name" value="Alpha-amylase"/>
    <property type="match status" value="1"/>
</dbReference>
<dbReference type="CDD" id="cd00143">
    <property type="entry name" value="PP2Cc"/>
    <property type="match status" value="1"/>
</dbReference>
<keyword evidence="17" id="KW-0464">Manganese</keyword>
<dbReference type="Proteomes" id="UP000289886">
    <property type="component" value="Unassembled WGS sequence"/>
</dbReference>
<evidence type="ECO:0000256" key="22">
    <source>
        <dbReference type="ARBA" id="ARBA00070216"/>
    </source>
</evidence>
<dbReference type="EC" id="3.1.3.16" evidence="6"/>
<dbReference type="InterPro" id="IPR017853">
    <property type="entry name" value="GH"/>
</dbReference>
<evidence type="ECO:0000256" key="2">
    <source>
        <dbReference type="ARBA" id="ARBA00001946"/>
    </source>
</evidence>
<dbReference type="InterPro" id="IPR036580">
    <property type="entry name" value="PP2C_C_sf"/>
</dbReference>
<evidence type="ECO:0000256" key="14">
    <source>
        <dbReference type="ARBA" id="ARBA00022843"/>
    </source>
</evidence>
<dbReference type="Gene3D" id="3.20.20.80">
    <property type="entry name" value="Glycosidases"/>
    <property type="match status" value="2"/>
</dbReference>
<dbReference type="InterPro" id="IPR036457">
    <property type="entry name" value="PPM-type-like_dom_sf"/>
</dbReference>
<dbReference type="SUPFAM" id="SSF81606">
    <property type="entry name" value="PP2C-like"/>
    <property type="match status" value="1"/>
</dbReference>
<evidence type="ECO:0000256" key="3">
    <source>
        <dbReference type="ARBA" id="ARBA00004514"/>
    </source>
</evidence>
<keyword evidence="18" id="KW-0449">Lipoprotein</keyword>
<keyword evidence="10" id="KW-0519">Myristate</keyword>
<keyword evidence="15 24" id="KW-0904">Protein phosphatase</keyword>
<dbReference type="PANTHER" id="PTHR46673:SF2">
    <property type="entry name" value="4F2 CELL-SURFACE ANTIGEN HEAVY CHAIN-LIKE"/>
    <property type="match status" value="1"/>
</dbReference>
<feature type="domain" description="PPM-type phosphatase" evidence="25">
    <location>
        <begin position="59"/>
        <end position="322"/>
    </location>
</feature>
<evidence type="ECO:0000256" key="7">
    <source>
        <dbReference type="ARBA" id="ARBA00022490"/>
    </source>
</evidence>
<accession>A0A444TX35</accession>
<keyword evidence="12 24" id="KW-0378">Hydrolase</keyword>
<dbReference type="FunFam" id="3.60.40.10:FF:000001">
    <property type="entry name" value="protein phosphatase 1B isoform X1"/>
    <property type="match status" value="1"/>
</dbReference>
<evidence type="ECO:0000256" key="6">
    <source>
        <dbReference type="ARBA" id="ARBA00013081"/>
    </source>
</evidence>
<dbReference type="GO" id="GO:0005975">
    <property type="term" value="P:carbohydrate metabolic process"/>
    <property type="evidence" value="ECO:0007669"/>
    <property type="project" value="InterPro"/>
</dbReference>
<dbReference type="InterPro" id="IPR000222">
    <property type="entry name" value="PP2C_BS"/>
</dbReference>
<evidence type="ECO:0000256" key="5">
    <source>
        <dbReference type="ARBA" id="ARBA00006702"/>
    </source>
</evidence>
<evidence type="ECO:0000256" key="24">
    <source>
        <dbReference type="RuleBase" id="RU003465"/>
    </source>
</evidence>
<comment type="cofactor">
    <cofactor evidence="1">
        <name>Mn(2+)</name>
        <dbReference type="ChEBI" id="CHEBI:29035"/>
    </cofactor>
</comment>
<evidence type="ECO:0000256" key="16">
    <source>
        <dbReference type="ARBA" id="ARBA00023136"/>
    </source>
</evidence>
<proteinExistence type="inferred from homology"/>
<evidence type="ECO:0000259" key="25">
    <source>
        <dbReference type="PROSITE" id="PS51746"/>
    </source>
</evidence>
<comment type="cofactor">
    <cofactor evidence="2">
        <name>Mg(2+)</name>
        <dbReference type="ChEBI" id="CHEBI:18420"/>
    </cofactor>
</comment>
<evidence type="ECO:0000256" key="9">
    <source>
        <dbReference type="ARBA" id="ARBA00022553"/>
    </source>
</evidence>
<dbReference type="GO" id="GO:0015823">
    <property type="term" value="P:phenylalanine transport"/>
    <property type="evidence" value="ECO:0007669"/>
    <property type="project" value="TreeGrafter"/>
</dbReference>
<dbReference type="SMART" id="SM00332">
    <property type="entry name" value="PP2Cc"/>
    <property type="match status" value="1"/>
</dbReference>
<keyword evidence="7" id="KW-0963">Cytoplasm</keyword>
<evidence type="ECO:0000256" key="18">
    <source>
        <dbReference type="ARBA" id="ARBA00023288"/>
    </source>
</evidence>
<dbReference type="GO" id="GO:0015190">
    <property type="term" value="F:L-leucine transmembrane transporter activity"/>
    <property type="evidence" value="ECO:0007669"/>
    <property type="project" value="TreeGrafter"/>
</dbReference>
<comment type="subcellular location">
    <subcellularLocation>
        <location evidence="3">Cytoplasm</location>
        <location evidence="3">Cytosol</location>
    </subcellularLocation>
    <subcellularLocation>
        <location evidence="4">Membrane</location>
        <topology evidence="4">Lipid-anchor</topology>
    </subcellularLocation>
</comment>
<dbReference type="PROSITE" id="PS51746">
    <property type="entry name" value="PPM_2"/>
    <property type="match status" value="1"/>
</dbReference>
<dbReference type="InterPro" id="IPR001932">
    <property type="entry name" value="PPM-type_phosphatase-like_dom"/>
</dbReference>
<organism evidence="26 27">
    <name type="scientific">Acipenser ruthenus</name>
    <name type="common">Sterlet sturgeon</name>
    <dbReference type="NCBI Taxonomy" id="7906"/>
    <lineage>
        <taxon>Eukaryota</taxon>
        <taxon>Metazoa</taxon>
        <taxon>Chordata</taxon>
        <taxon>Craniata</taxon>
        <taxon>Vertebrata</taxon>
        <taxon>Euteleostomi</taxon>
        <taxon>Actinopterygii</taxon>
        <taxon>Chondrostei</taxon>
        <taxon>Acipenseriformes</taxon>
        <taxon>Acipenseridae</taxon>
        <taxon>Acipenser</taxon>
    </lineage>
</organism>
<dbReference type="Gene3D" id="3.60.40.10">
    <property type="entry name" value="PPM-type phosphatase domain"/>
    <property type="match status" value="1"/>
</dbReference>
<dbReference type="SUPFAM" id="SSF81601">
    <property type="entry name" value="Protein serine/threonine phosphatase 2C, C-terminal domain"/>
    <property type="match status" value="1"/>
</dbReference>
<evidence type="ECO:0000256" key="11">
    <source>
        <dbReference type="ARBA" id="ARBA00022723"/>
    </source>
</evidence>
<evidence type="ECO:0000256" key="23">
    <source>
        <dbReference type="ARBA" id="ARBA00082952"/>
    </source>
</evidence>
<dbReference type="GO" id="GO:0000287">
    <property type="term" value="F:magnesium ion binding"/>
    <property type="evidence" value="ECO:0007669"/>
    <property type="project" value="InterPro"/>
</dbReference>
<dbReference type="InterPro" id="IPR012911">
    <property type="entry name" value="PP2C_C"/>
</dbReference>
<dbReference type="GO" id="GO:0015173">
    <property type="term" value="F:aromatic amino acid transmembrane transporter activity"/>
    <property type="evidence" value="ECO:0007669"/>
    <property type="project" value="TreeGrafter"/>
</dbReference>
<protein>
    <recommendedName>
        <fullName evidence="22">Protein phosphatase 1B</fullName>
        <ecNumber evidence="6">3.1.3.16</ecNumber>
    </recommendedName>
    <alternativeName>
        <fullName evidence="23">Protein phosphatase 2C isoform beta</fullName>
    </alternativeName>
</protein>
<dbReference type="GO" id="GO:0015180">
    <property type="term" value="F:L-alanine transmembrane transporter activity"/>
    <property type="evidence" value="ECO:0007669"/>
    <property type="project" value="TreeGrafter"/>
</dbReference>
<dbReference type="PROSITE" id="PS01032">
    <property type="entry name" value="PPM_1"/>
    <property type="match status" value="1"/>
</dbReference>
<dbReference type="FunFam" id="1.10.10.430:FF:000001">
    <property type="entry name" value="protein phosphatase 1B isoform X1"/>
    <property type="match status" value="1"/>
</dbReference>
<sequence length="840" mass="92739">MPQMTSFMRLLARETEKMVSFFFKGGPEAEEEEGLDRVYLDRPVLDKETGGGGAHGGLRYALASMQGWRAQMEDAHSCVAELPGELSDWCFFAVYDGHAGSKVAQYCSHHLLEHILKSGRVKQGGDPETVKNSIRDAFLTIDSYMHRLTKYRGWDNSGSTAVAIILSPEHIYFINCGDSRAVLCRDGEVCFYTEDHKPFNPGERERIQNAGGTVTLQRVNGSLAVSRALGDFDFKEVEWRPPTEQLVSPEPEVYEVARSPGDEFLVLACDGVWDIISNEGLCAFIRNRLQVCSDLKDVCTQIIDTCLYKGSHDNMSIILICFPGAPKVSQEALQREAELEEVLQSRVAEIFEEWQEEGVPDLIHVMKNLQSEIIPGLPPGGGLASKRDTVISAYYKLRAEKSVLGESMEKMVLKGDQEAAAALSVSRRYCEREPLLGSVSALLWAPLGQEELRSQAGGPRWRALRCSLLTLFWLACLAMLGTATTIIVQTPRPVPPRLHWWQKDLFYQIEPSLFLDTNQDGIGDINGIRAGLPYLQSLRVGALILGPFFSSLGGSGSPPNLTRINQTVGSIEDFEALIAHSNSLVNADSQWQDADIVKRSLADLFTRPLLPPSRGNLSAQEVADAVEQALLTPPEAWPSWTLGGPKVGHLGELPRLFSVLTFTLPGTPFLYYGDEIGLHEQQNNSVTELLPMRWGSYQIPGIARHPTGSPGGAETQISVEAELKEKRSVLKLFKSLSQARALEVALQCGNFTLLPSSTTAPSPVLAFLRSWECVHFLILLNFGHQEAALTDHWTPGLPTQGAIVVSSRLDRQGAVALDTLRLQPREALVVKLFDTNYNRS</sequence>
<keyword evidence="8" id="KW-1017">Isopeptide bond</keyword>